<dbReference type="InterPro" id="IPR017871">
    <property type="entry name" value="ABC_transporter-like_CS"/>
</dbReference>
<evidence type="ECO:0000256" key="3">
    <source>
        <dbReference type="ARBA" id="ARBA00022741"/>
    </source>
</evidence>
<keyword evidence="5" id="KW-0067">ATP-binding</keyword>
<evidence type="ECO:0000256" key="1">
    <source>
        <dbReference type="ARBA" id="ARBA00004651"/>
    </source>
</evidence>
<dbReference type="PROSITE" id="PS00211">
    <property type="entry name" value="ABC_TRANSPORTER_1"/>
    <property type="match status" value="1"/>
</dbReference>
<keyword evidence="4" id="KW-0378">Hydrolase</keyword>
<keyword evidence="2 8" id="KW-0812">Transmembrane</keyword>
<dbReference type="InterPro" id="IPR003593">
    <property type="entry name" value="AAA+_ATPase"/>
</dbReference>
<dbReference type="PROSITE" id="PS50929">
    <property type="entry name" value="ABC_TM1F"/>
    <property type="match status" value="1"/>
</dbReference>
<feature type="transmembrane region" description="Helical" evidence="8">
    <location>
        <begin position="170"/>
        <end position="188"/>
    </location>
</feature>
<dbReference type="Pfam" id="PF03412">
    <property type="entry name" value="Peptidase_C39"/>
    <property type="match status" value="1"/>
</dbReference>
<reference evidence="12 13" key="1">
    <citation type="submission" date="2018-12" db="EMBL/GenBank/DDBJ databases">
        <title>Marinifilum JC070 sp. nov., a marine bacterium isolated from Yongle Blue Hole in the South China Sea.</title>
        <authorList>
            <person name="Fu T."/>
        </authorList>
    </citation>
    <scope>NUCLEOTIDE SEQUENCE [LARGE SCALE GENOMIC DNA]</scope>
    <source>
        <strain evidence="12 13">JC070</strain>
    </source>
</reference>
<feature type="domain" description="ABC transporter" evidence="9">
    <location>
        <begin position="484"/>
        <end position="720"/>
    </location>
</feature>
<feature type="transmembrane region" description="Helical" evidence="8">
    <location>
        <begin position="424"/>
        <end position="449"/>
    </location>
</feature>
<evidence type="ECO:0000313" key="13">
    <source>
        <dbReference type="Proteomes" id="UP000732105"/>
    </source>
</evidence>
<evidence type="ECO:0000256" key="4">
    <source>
        <dbReference type="ARBA" id="ARBA00022801"/>
    </source>
</evidence>
<evidence type="ECO:0000313" key="12">
    <source>
        <dbReference type="EMBL" id="NOU61606.1"/>
    </source>
</evidence>
<evidence type="ECO:0000256" key="7">
    <source>
        <dbReference type="ARBA" id="ARBA00023136"/>
    </source>
</evidence>
<dbReference type="InterPro" id="IPR036640">
    <property type="entry name" value="ABC1_TM_sf"/>
</dbReference>
<dbReference type="InterPro" id="IPR039421">
    <property type="entry name" value="Type_1_exporter"/>
</dbReference>
<name>A0ABX1X0B8_9BACT</name>
<comment type="caution">
    <text evidence="12">The sequence shown here is derived from an EMBL/GenBank/DDBJ whole genome shotgun (WGS) entry which is preliminary data.</text>
</comment>
<dbReference type="EMBL" id="RZNH01000037">
    <property type="protein sequence ID" value="NOU61606.1"/>
    <property type="molecule type" value="Genomic_DNA"/>
</dbReference>
<evidence type="ECO:0000256" key="2">
    <source>
        <dbReference type="ARBA" id="ARBA00022692"/>
    </source>
</evidence>
<comment type="subcellular location">
    <subcellularLocation>
        <location evidence="1">Cell membrane</location>
        <topology evidence="1">Multi-pass membrane protein</topology>
    </subcellularLocation>
</comment>
<evidence type="ECO:0000259" key="11">
    <source>
        <dbReference type="PROSITE" id="PS50990"/>
    </source>
</evidence>
<feature type="transmembrane region" description="Helical" evidence="8">
    <location>
        <begin position="394"/>
        <end position="418"/>
    </location>
</feature>
<sequence>MNRKLYKKAKQTFTLQHDYADCGVACLLSIIKYFGGTGNFESLREWSGTSKQGTSLLGLYQAAKKSNLSAKAYQAEFENLLETKHPLILHLELENGLEHYVVFYGFHNDKLVIGDPGKGICYYTQNELLKVWKSKALLTLEPEKSFAHKEESKEQKRNWILNMIQEDRQILMVSIFIGVLIAGLSLAVSVFNQKLIDDILPSKEFSKVIIAITVLCLLLVSHTFLNAIRNKFLYIQSRDFNIRMVNSFFKQLLNLPKSFFDNRKSGDLIARLNDSARIQAFLSKVAGNFIIEILILLVSILVLFFYSITHGILTLLFLPVYASILIVFNKKIVSGQKNVMEHYAHNESFYINSLNGIETIKNTNTNSYFENKNRSIYTNFQDKIFTLGKITINLSFLSGILGTIYMASIIGVGAQHVITDTISLGALIAMIGISTRISPALTSIIAMLIQVQEAKVAFDRLFEMININTNSKQKVKSISKITDIQINNLNFRFPGRSLLLKNINLKIQKGEITSLLGESGTGKSTLSSILQKFYFPENGDILMNEIPLNEISNSNLRSRIGHIPQSIHIFNSTLAFNILLEDINEQNFTELKAFCEKWGFNKFFDLLPQGLSTKVGEDGINLSGGQKQLLAFARIFYRKPDFIILDEATSAMDRLTEQFVFTLLEKVKPDVAILIITHRIHILKRISDQIYILDHKTTDHHGTHEDLMKYDNFYSQFWKELHIESNQLSAH</sequence>
<dbReference type="PROSITE" id="PS50990">
    <property type="entry name" value="PEPTIDASE_C39"/>
    <property type="match status" value="1"/>
</dbReference>
<feature type="domain" description="Peptidase C39" evidence="11">
    <location>
        <begin position="16"/>
        <end position="139"/>
    </location>
</feature>
<protein>
    <submittedName>
        <fullName evidence="12">Peptidase domain-containing ABC transporter</fullName>
    </submittedName>
</protein>
<feature type="transmembrane region" description="Helical" evidence="8">
    <location>
        <begin position="312"/>
        <end position="328"/>
    </location>
</feature>
<evidence type="ECO:0000256" key="6">
    <source>
        <dbReference type="ARBA" id="ARBA00022989"/>
    </source>
</evidence>
<keyword evidence="13" id="KW-1185">Reference proteome</keyword>
<evidence type="ECO:0000259" key="9">
    <source>
        <dbReference type="PROSITE" id="PS50893"/>
    </source>
</evidence>
<dbReference type="InterPro" id="IPR011527">
    <property type="entry name" value="ABC1_TM_dom"/>
</dbReference>
<dbReference type="SUPFAM" id="SSF90123">
    <property type="entry name" value="ABC transporter transmembrane region"/>
    <property type="match status" value="1"/>
</dbReference>
<keyword evidence="7 8" id="KW-0472">Membrane</keyword>
<dbReference type="PANTHER" id="PTHR43394">
    <property type="entry name" value="ATP-DEPENDENT PERMEASE MDL1, MITOCHONDRIAL"/>
    <property type="match status" value="1"/>
</dbReference>
<dbReference type="Proteomes" id="UP000732105">
    <property type="component" value="Unassembled WGS sequence"/>
</dbReference>
<feature type="domain" description="ABC transmembrane type-1" evidence="10">
    <location>
        <begin position="173"/>
        <end position="453"/>
    </location>
</feature>
<feature type="transmembrane region" description="Helical" evidence="8">
    <location>
        <begin position="208"/>
        <end position="228"/>
    </location>
</feature>
<dbReference type="PROSITE" id="PS50893">
    <property type="entry name" value="ABC_TRANSPORTER_2"/>
    <property type="match status" value="1"/>
</dbReference>
<dbReference type="SUPFAM" id="SSF52540">
    <property type="entry name" value="P-loop containing nucleoside triphosphate hydrolases"/>
    <property type="match status" value="1"/>
</dbReference>
<evidence type="ECO:0000256" key="8">
    <source>
        <dbReference type="SAM" id="Phobius"/>
    </source>
</evidence>
<proteinExistence type="predicted"/>
<dbReference type="InterPro" id="IPR027417">
    <property type="entry name" value="P-loop_NTPase"/>
</dbReference>
<dbReference type="CDD" id="cd18570">
    <property type="entry name" value="ABC_6TM_PCAT1_LagD_like"/>
    <property type="match status" value="1"/>
</dbReference>
<dbReference type="Gene3D" id="3.40.50.300">
    <property type="entry name" value="P-loop containing nucleotide triphosphate hydrolases"/>
    <property type="match status" value="1"/>
</dbReference>
<dbReference type="InterPro" id="IPR003439">
    <property type="entry name" value="ABC_transporter-like_ATP-bd"/>
</dbReference>
<gene>
    <name evidence="12" type="ORF">ELS83_17530</name>
</gene>
<dbReference type="Pfam" id="PF00664">
    <property type="entry name" value="ABC_membrane"/>
    <property type="match status" value="1"/>
</dbReference>
<dbReference type="RefSeq" id="WP_171596866.1">
    <property type="nucleotide sequence ID" value="NZ_RZNH01000037.1"/>
</dbReference>
<organism evidence="12 13">
    <name type="scientific">Marinifilum caeruleilacunae</name>
    <dbReference type="NCBI Taxonomy" id="2499076"/>
    <lineage>
        <taxon>Bacteria</taxon>
        <taxon>Pseudomonadati</taxon>
        <taxon>Bacteroidota</taxon>
        <taxon>Bacteroidia</taxon>
        <taxon>Marinilabiliales</taxon>
        <taxon>Marinifilaceae</taxon>
    </lineage>
</organism>
<feature type="transmembrane region" description="Helical" evidence="8">
    <location>
        <begin position="285"/>
        <end position="306"/>
    </location>
</feature>
<dbReference type="Gene3D" id="3.90.70.10">
    <property type="entry name" value="Cysteine proteinases"/>
    <property type="match status" value="1"/>
</dbReference>
<evidence type="ECO:0000259" key="10">
    <source>
        <dbReference type="PROSITE" id="PS50929"/>
    </source>
</evidence>
<evidence type="ECO:0000256" key="5">
    <source>
        <dbReference type="ARBA" id="ARBA00022840"/>
    </source>
</evidence>
<dbReference type="SMART" id="SM00382">
    <property type="entry name" value="AAA"/>
    <property type="match status" value="1"/>
</dbReference>
<keyword evidence="6 8" id="KW-1133">Transmembrane helix</keyword>
<dbReference type="Pfam" id="PF00005">
    <property type="entry name" value="ABC_tran"/>
    <property type="match status" value="1"/>
</dbReference>
<dbReference type="InterPro" id="IPR005074">
    <property type="entry name" value="Peptidase_C39"/>
</dbReference>
<accession>A0ABX1X0B8</accession>
<dbReference type="Gene3D" id="1.20.1560.10">
    <property type="entry name" value="ABC transporter type 1, transmembrane domain"/>
    <property type="match status" value="1"/>
</dbReference>
<dbReference type="PANTHER" id="PTHR43394:SF1">
    <property type="entry name" value="ATP-BINDING CASSETTE SUB-FAMILY B MEMBER 10, MITOCHONDRIAL"/>
    <property type="match status" value="1"/>
</dbReference>
<keyword evidence="3" id="KW-0547">Nucleotide-binding</keyword>